<dbReference type="SUPFAM" id="SSF46955">
    <property type="entry name" value="Putative DNA-binding domain"/>
    <property type="match status" value="1"/>
</dbReference>
<dbReference type="OrthoDB" id="2991292at2"/>
<name>A0A3A9K343_9BACI</name>
<proteinExistence type="predicted"/>
<sequence length="189" mass="22254">MKRNIRMKGAFKAMEKRMWKTKEIAEEFGVNPSTVQRWVKYFQLPYTSTSQGHFEMDQKTFQKLKHIHLETKTGKKLRDISFTNTSLSEPSILKGRMVSANQLDERFERLGIQLDHLDRKLQTKADEVVEYQVLQQRKEINELNDLVVQLTERLTSMEQALISKHEVAISMDTEHKPMKKRRLSGIFSL</sequence>
<organism evidence="2 3">
    <name type="scientific">Salipaludibacillus neizhouensis</name>
    <dbReference type="NCBI Taxonomy" id="885475"/>
    <lineage>
        <taxon>Bacteria</taxon>
        <taxon>Bacillati</taxon>
        <taxon>Bacillota</taxon>
        <taxon>Bacilli</taxon>
        <taxon>Bacillales</taxon>
        <taxon>Bacillaceae</taxon>
    </lineage>
</organism>
<keyword evidence="1" id="KW-0175">Coiled coil</keyword>
<gene>
    <name evidence="2" type="ORF">CR203_09345</name>
</gene>
<feature type="coiled-coil region" evidence="1">
    <location>
        <begin position="100"/>
        <end position="160"/>
    </location>
</feature>
<evidence type="ECO:0000313" key="3">
    <source>
        <dbReference type="Proteomes" id="UP000281498"/>
    </source>
</evidence>
<accession>A0A3A9K343</accession>
<dbReference type="Gene3D" id="1.10.1660.10">
    <property type="match status" value="1"/>
</dbReference>
<keyword evidence="3" id="KW-1185">Reference proteome</keyword>
<evidence type="ECO:0000313" key="2">
    <source>
        <dbReference type="EMBL" id="RKL67544.1"/>
    </source>
</evidence>
<dbReference type="EMBL" id="PDOE01000003">
    <property type="protein sequence ID" value="RKL67544.1"/>
    <property type="molecule type" value="Genomic_DNA"/>
</dbReference>
<evidence type="ECO:0008006" key="4">
    <source>
        <dbReference type="Google" id="ProtNLM"/>
    </source>
</evidence>
<comment type="caution">
    <text evidence="2">The sequence shown here is derived from an EMBL/GenBank/DDBJ whole genome shotgun (WGS) entry which is preliminary data.</text>
</comment>
<evidence type="ECO:0000256" key="1">
    <source>
        <dbReference type="SAM" id="Coils"/>
    </source>
</evidence>
<dbReference type="AlphaFoldDB" id="A0A3A9K343"/>
<reference evidence="2 3" key="1">
    <citation type="submission" date="2017-10" db="EMBL/GenBank/DDBJ databases">
        <title>Bacillus sp. nov., a halophilic bacterium isolated from a Keqin Lake.</title>
        <authorList>
            <person name="Wang H."/>
        </authorList>
    </citation>
    <scope>NUCLEOTIDE SEQUENCE [LARGE SCALE GENOMIC DNA]</scope>
    <source>
        <strain evidence="2 3">KCTC 13187</strain>
    </source>
</reference>
<dbReference type="Proteomes" id="UP000281498">
    <property type="component" value="Unassembled WGS sequence"/>
</dbReference>
<protein>
    <recommendedName>
        <fullName evidence="4">Chromosome-anchoring protein RacA</fullName>
    </recommendedName>
</protein>
<dbReference type="InterPro" id="IPR009061">
    <property type="entry name" value="DNA-bd_dom_put_sf"/>
</dbReference>
<dbReference type="Pfam" id="PF13384">
    <property type="entry name" value="HTH_23"/>
    <property type="match status" value="1"/>
</dbReference>